<dbReference type="AlphaFoldDB" id="A0A1D8AUG6"/>
<keyword evidence="10" id="KW-0378">Hydrolase</keyword>
<evidence type="ECO:0000313" key="11">
    <source>
        <dbReference type="Proteomes" id="UP000095228"/>
    </source>
</evidence>
<dbReference type="Proteomes" id="UP000095228">
    <property type="component" value="Chromosome"/>
</dbReference>
<comment type="subcellular location">
    <subcellularLocation>
        <location evidence="1">Cell membrane</location>
        <topology evidence="1">Multi-pass membrane protein</topology>
    </subcellularLocation>
</comment>
<dbReference type="Pfam" id="PF02687">
    <property type="entry name" value="FtsX"/>
    <property type="match status" value="2"/>
</dbReference>
<feature type="transmembrane region" description="Helical" evidence="7">
    <location>
        <begin position="812"/>
        <end position="831"/>
    </location>
</feature>
<keyword evidence="10" id="KW-0547">Nucleotide-binding</keyword>
<feature type="domain" description="ABC3 transporter permease C-terminal" evidence="8">
    <location>
        <begin position="351"/>
        <end position="467"/>
    </location>
</feature>
<feature type="transmembrane region" description="Helical" evidence="7">
    <location>
        <begin position="441"/>
        <end position="465"/>
    </location>
</feature>
<sequence>MKFFRKLRALLRKSQLEADMAEEMRFHLEQRAADHAADGLPPEEARYAAQRRFGNVASLQEQAREGRGWRGLENFLMDLRLGGRSLLKSPGFTLAAGLTLALGIGANTAMFSVLNGIMLKPLPYAENARLESIHRVTAHDPEGEFSVADFLDLQRAAGGYGEVAAFAGGDVSLAESGQPAELADAIRITPNFFSLLGFRPQAGRDFRTDEAVPGQDRILIISERCWQKRFGGRADIIGRTVRVDGEPHEIVGVLPATFNDWRHLGWVDLFRPLAFAGDKPADRRSEELTLIGRRAAGVSAEDAAAFIAAFGARLAADLPAIHAGTSWRSTSLHATAVGRSGPSSLAMLIGLSGFVLLIACSNLANLLLARTMARAREFAVRAAMGASRVQLLRPLIAESLLLAAAGGSGALLVAVWVRDWLALRSTGDNGEQVFFALDGRVLGWALAASLATVLAFGLAPALFALRLDLNGTLKSAARGATGGRGHQRFRSFLIVGQFALAMVLLAGAALFIRGLDDLNHRRAGWSSEQLVTGNFVLPAAGYGDAAKITAFHRLAVERLEGLPGVASASLSTVAPFFRWSDSRRFVVAGRDLPPRGQEPAAVVNCITPRYFETVGTRLLAGRAFGGQDTAAAPIVFIINQAMATGLFGAEDPIGRRLAQAGGDTLVWGEIVGVVADVKSISPDPGPVDYQVYQPMAQEPGLACELTVRVAEGAPAVLLDAIRTTVTGLDPDLPLRKLQTADARINRANYQLGVLRDMLTGFALLGLGLACLGVYGVIARTMAQRTGEFAIRLALGASVRDITRIVLGNGIKLALLGSAVGLLGAFGVARLIATGFPGMQLNSLPVLVGATLLLTAVALLACWLPARRAGRIDPMLALRAE</sequence>
<evidence type="ECO:0000256" key="1">
    <source>
        <dbReference type="ARBA" id="ARBA00004651"/>
    </source>
</evidence>
<evidence type="ECO:0000256" key="2">
    <source>
        <dbReference type="ARBA" id="ARBA00022475"/>
    </source>
</evidence>
<keyword evidence="11" id="KW-1185">Reference proteome</keyword>
<evidence type="ECO:0000256" key="5">
    <source>
        <dbReference type="ARBA" id="ARBA00023136"/>
    </source>
</evidence>
<dbReference type="InterPro" id="IPR003838">
    <property type="entry name" value="ABC3_permease_C"/>
</dbReference>
<dbReference type="NCBIfam" id="TIGR03434">
    <property type="entry name" value="ADOP"/>
    <property type="match status" value="1"/>
</dbReference>
<dbReference type="InterPro" id="IPR025857">
    <property type="entry name" value="MacB_PCD"/>
</dbReference>
<dbReference type="EMBL" id="CP016094">
    <property type="protein sequence ID" value="AOS44518.1"/>
    <property type="molecule type" value="Genomic_DNA"/>
</dbReference>
<feature type="transmembrane region" description="Helical" evidence="7">
    <location>
        <begin position="345"/>
        <end position="368"/>
    </location>
</feature>
<keyword evidence="2" id="KW-1003">Cell membrane</keyword>
<protein>
    <submittedName>
        <fullName evidence="10">Macrolide export ATP-binding/permease protein MacB</fullName>
        <ecNumber evidence="10">3.6.3.-</ecNumber>
    </submittedName>
</protein>
<dbReference type="GO" id="GO:0005886">
    <property type="term" value="C:plasma membrane"/>
    <property type="evidence" value="ECO:0007669"/>
    <property type="project" value="UniProtKB-SubCell"/>
</dbReference>
<feature type="transmembrane region" description="Helical" evidence="7">
    <location>
        <begin position="843"/>
        <end position="865"/>
    </location>
</feature>
<feature type="domain" description="ABC3 transporter permease C-terminal" evidence="8">
    <location>
        <begin position="761"/>
        <end position="873"/>
    </location>
</feature>
<evidence type="ECO:0000256" key="4">
    <source>
        <dbReference type="ARBA" id="ARBA00022989"/>
    </source>
</evidence>
<dbReference type="InterPro" id="IPR047928">
    <property type="entry name" value="Perm_prefix_1"/>
</dbReference>
<dbReference type="PANTHER" id="PTHR30572:SF4">
    <property type="entry name" value="ABC TRANSPORTER PERMEASE YTRF"/>
    <property type="match status" value="1"/>
</dbReference>
<feature type="transmembrane region" description="Helical" evidence="7">
    <location>
        <begin position="492"/>
        <end position="512"/>
    </location>
</feature>
<keyword evidence="4 7" id="KW-1133">Transmembrane helix</keyword>
<evidence type="ECO:0000313" key="10">
    <source>
        <dbReference type="EMBL" id="AOS44518.1"/>
    </source>
</evidence>
<dbReference type="EC" id="3.6.3.-" evidence="10"/>
<keyword evidence="10" id="KW-0067">ATP-binding</keyword>
<dbReference type="GO" id="GO:0016787">
    <property type="term" value="F:hydrolase activity"/>
    <property type="evidence" value="ECO:0007669"/>
    <property type="project" value="UniProtKB-KW"/>
</dbReference>
<dbReference type="STRING" id="1838286.Verru16b_01580"/>
<gene>
    <name evidence="10" type="primary">macB_2</name>
    <name evidence="10" type="ORF">Verru16b_01580</name>
</gene>
<feature type="transmembrane region" description="Helical" evidence="7">
    <location>
        <begin position="757"/>
        <end position="777"/>
    </location>
</feature>
<keyword evidence="3 7" id="KW-0812">Transmembrane</keyword>
<evidence type="ECO:0000256" key="6">
    <source>
        <dbReference type="ARBA" id="ARBA00038076"/>
    </source>
</evidence>
<evidence type="ECO:0000259" key="9">
    <source>
        <dbReference type="Pfam" id="PF12704"/>
    </source>
</evidence>
<feature type="domain" description="MacB-like periplasmic core" evidence="9">
    <location>
        <begin position="561"/>
        <end position="713"/>
    </location>
</feature>
<proteinExistence type="inferred from homology"/>
<dbReference type="PATRIC" id="fig|1838286.3.peg.1597"/>
<accession>A0A1D8AUG6</accession>
<evidence type="ECO:0000256" key="7">
    <source>
        <dbReference type="SAM" id="Phobius"/>
    </source>
</evidence>
<feature type="domain" description="MacB-like periplasmic core" evidence="9">
    <location>
        <begin position="98"/>
        <end position="305"/>
    </location>
</feature>
<dbReference type="GO" id="GO:0022857">
    <property type="term" value="F:transmembrane transporter activity"/>
    <property type="evidence" value="ECO:0007669"/>
    <property type="project" value="TreeGrafter"/>
</dbReference>
<evidence type="ECO:0000256" key="3">
    <source>
        <dbReference type="ARBA" id="ARBA00022692"/>
    </source>
</evidence>
<keyword evidence="5 7" id="KW-0472">Membrane</keyword>
<name>A0A1D8AUG6_9BACT</name>
<dbReference type="KEGG" id="obg:Verru16b_01580"/>
<dbReference type="NCBIfam" id="NF038403">
    <property type="entry name" value="perm_prefix_1"/>
    <property type="match status" value="1"/>
</dbReference>
<dbReference type="InterPro" id="IPR050250">
    <property type="entry name" value="Macrolide_Exporter_MacB"/>
</dbReference>
<feature type="transmembrane region" description="Helical" evidence="7">
    <location>
        <begin position="400"/>
        <end position="421"/>
    </location>
</feature>
<organism evidence="10 11">
    <name type="scientific">Lacunisphaera limnophila</name>
    <dbReference type="NCBI Taxonomy" id="1838286"/>
    <lineage>
        <taxon>Bacteria</taxon>
        <taxon>Pseudomonadati</taxon>
        <taxon>Verrucomicrobiota</taxon>
        <taxon>Opitutia</taxon>
        <taxon>Opitutales</taxon>
        <taxon>Opitutaceae</taxon>
        <taxon>Lacunisphaera</taxon>
    </lineage>
</organism>
<dbReference type="Pfam" id="PF12704">
    <property type="entry name" value="MacB_PCD"/>
    <property type="match status" value="2"/>
</dbReference>
<dbReference type="GO" id="GO:0005524">
    <property type="term" value="F:ATP binding"/>
    <property type="evidence" value="ECO:0007669"/>
    <property type="project" value="UniProtKB-KW"/>
</dbReference>
<dbReference type="InterPro" id="IPR017800">
    <property type="entry name" value="ADOP"/>
</dbReference>
<evidence type="ECO:0000259" key="8">
    <source>
        <dbReference type="Pfam" id="PF02687"/>
    </source>
</evidence>
<dbReference type="RefSeq" id="WP_069961757.1">
    <property type="nucleotide sequence ID" value="NZ_CP016094.1"/>
</dbReference>
<dbReference type="PANTHER" id="PTHR30572">
    <property type="entry name" value="MEMBRANE COMPONENT OF TRANSPORTER-RELATED"/>
    <property type="match status" value="1"/>
</dbReference>
<reference evidence="10 11" key="1">
    <citation type="submission" date="2016-06" db="EMBL/GenBank/DDBJ databases">
        <title>Three novel species with peptidoglycan cell walls form the new genus Lacunisphaera gen. nov. in the family Opitutaceae of the verrucomicrobial subdivision 4.</title>
        <authorList>
            <person name="Rast P."/>
            <person name="Gloeckner I."/>
            <person name="Jogler M."/>
            <person name="Boedeker C."/>
            <person name="Jeske O."/>
            <person name="Wiegand S."/>
            <person name="Reinhardt R."/>
            <person name="Schumann P."/>
            <person name="Rohde M."/>
            <person name="Spring S."/>
            <person name="Gloeckner F.O."/>
            <person name="Jogler C."/>
        </authorList>
    </citation>
    <scope>NUCLEOTIDE SEQUENCE [LARGE SCALE GENOMIC DNA]</scope>
    <source>
        <strain evidence="10 11">IG16b</strain>
    </source>
</reference>
<dbReference type="OrthoDB" id="182127at2"/>
<comment type="similarity">
    <text evidence="6">Belongs to the ABC-4 integral membrane protein family.</text>
</comment>